<evidence type="ECO:0000256" key="1">
    <source>
        <dbReference type="SAM" id="MobiDB-lite"/>
    </source>
</evidence>
<feature type="region of interest" description="Disordered" evidence="1">
    <location>
        <begin position="30"/>
        <end position="56"/>
    </location>
</feature>
<dbReference type="Proteomes" id="UP000887565">
    <property type="component" value="Unplaced"/>
</dbReference>
<evidence type="ECO:0000313" key="2">
    <source>
        <dbReference type="Proteomes" id="UP000887565"/>
    </source>
</evidence>
<dbReference type="AlphaFoldDB" id="A0A915L9H9"/>
<reference evidence="3" key="1">
    <citation type="submission" date="2022-11" db="UniProtKB">
        <authorList>
            <consortium name="WormBaseParasite"/>
        </authorList>
    </citation>
    <scope>IDENTIFICATION</scope>
</reference>
<feature type="compositionally biased region" description="Basic and acidic residues" evidence="1">
    <location>
        <begin position="30"/>
        <end position="42"/>
    </location>
</feature>
<evidence type="ECO:0000313" key="3">
    <source>
        <dbReference type="WBParaSite" id="nRc.2.0.1.t47785-RA"/>
    </source>
</evidence>
<proteinExistence type="predicted"/>
<dbReference type="WBParaSite" id="nRc.2.0.1.t47785-RA">
    <property type="protein sequence ID" value="nRc.2.0.1.t47785-RA"/>
    <property type="gene ID" value="nRc.2.0.1.g47785"/>
</dbReference>
<sequence>MARCRSIEQIRDNLNAKPIIDRAFHLTSKKKLDDKKEENERRHGQRMKTGFHGVTTMNDISNNETIWYKN</sequence>
<protein>
    <submittedName>
        <fullName evidence="3">Uncharacterized protein</fullName>
    </submittedName>
</protein>
<name>A0A915L9H9_ROMCU</name>
<keyword evidence="2" id="KW-1185">Reference proteome</keyword>
<accession>A0A915L9H9</accession>
<organism evidence="2 3">
    <name type="scientific">Romanomermis culicivorax</name>
    <name type="common">Nematode worm</name>
    <dbReference type="NCBI Taxonomy" id="13658"/>
    <lineage>
        <taxon>Eukaryota</taxon>
        <taxon>Metazoa</taxon>
        <taxon>Ecdysozoa</taxon>
        <taxon>Nematoda</taxon>
        <taxon>Enoplea</taxon>
        <taxon>Dorylaimia</taxon>
        <taxon>Mermithida</taxon>
        <taxon>Mermithoidea</taxon>
        <taxon>Mermithidae</taxon>
        <taxon>Romanomermis</taxon>
    </lineage>
</organism>